<keyword evidence="3" id="KW-1185">Reference proteome</keyword>
<evidence type="ECO:0000256" key="1">
    <source>
        <dbReference type="SAM" id="SignalP"/>
    </source>
</evidence>
<dbReference type="AlphaFoldDB" id="A0A847SBS5"/>
<organism evidence="2 3">
    <name type="scientific">Leeia aquatica</name>
    <dbReference type="NCBI Taxonomy" id="2725557"/>
    <lineage>
        <taxon>Bacteria</taxon>
        <taxon>Pseudomonadati</taxon>
        <taxon>Pseudomonadota</taxon>
        <taxon>Betaproteobacteria</taxon>
        <taxon>Neisseriales</taxon>
        <taxon>Leeiaceae</taxon>
        <taxon>Leeia</taxon>
    </lineage>
</organism>
<protein>
    <submittedName>
        <fullName evidence="2">DUF1311 domain-containing protein</fullName>
    </submittedName>
</protein>
<gene>
    <name evidence="2" type="ORF">HF682_05240</name>
</gene>
<accession>A0A847SBS5</accession>
<evidence type="ECO:0000313" key="2">
    <source>
        <dbReference type="EMBL" id="NLR74558.1"/>
    </source>
</evidence>
<dbReference type="InterPro" id="IPR052755">
    <property type="entry name" value="Lysozyme_Inhibitor_LprI"/>
</dbReference>
<sequence>MKRFCLLLLTSMLSLPVLAASFDCSKTKAEDERAICKTPELSTLDETMAAHYKRTAQLLASYPARLKAFRQNQQEWIKERARCGDTVACLKQAYLMRISWLAQPLHFYSGTWANARYSMTVLVQAESNRPLVRLYLAPRKADKLLLMELQARFVDAAHNSQEGQDAVQLTPAFSKAYQQYEGLCSAVSLNFTRDDEAYLTSNENCPLFRDAGDETLRFIAPAYDYSPPP</sequence>
<proteinExistence type="predicted"/>
<evidence type="ECO:0000313" key="3">
    <source>
        <dbReference type="Proteomes" id="UP000587991"/>
    </source>
</evidence>
<dbReference type="Proteomes" id="UP000587991">
    <property type="component" value="Unassembled WGS sequence"/>
</dbReference>
<dbReference type="RefSeq" id="WP_168876169.1">
    <property type="nucleotide sequence ID" value="NZ_JABAIM010000001.1"/>
</dbReference>
<reference evidence="2 3" key="1">
    <citation type="submission" date="2020-04" db="EMBL/GenBank/DDBJ databases">
        <title>Draft genome of Leeia sp. IMCC25680.</title>
        <authorList>
            <person name="Song J."/>
            <person name="Cho J.-C."/>
        </authorList>
    </citation>
    <scope>NUCLEOTIDE SEQUENCE [LARGE SCALE GENOMIC DNA]</scope>
    <source>
        <strain evidence="2 3">IMCC25680</strain>
    </source>
</reference>
<dbReference type="PANTHER" id="PTHR37549:SF1">
    <property type="entry name" value="LIPOPROTEIN LPRI"/>
    <property type="match status" value="1"/>
</dbReference>
<dbReference type="GO" id="GO:0005576">
    <property type="term" value="C:extracellular region"/>
    <property type="evidence" value="ECO:0007669"/>
    <property type="project" value="TreeGrafter"/>
</dbReference>
<keyword evidence="1" id="KW-0732">Signal</keyword>
<feature type="chain" id="PRO_5032691427" evidence="1">
    <location>
        <begin position="20"/>
        <end position="229"/>
    </location>
</feature>
<dbReference type="PANTHER" id="PTHR37549">
    <property type="entry name" value="LIPOPROTEIN LPRI"/>
    <property type="match status" value="1"/>
</dbReference>
<comment type="caution">
    <text evidence="2">The sequence shown here is derived from an EMBL/GenBank/DDBJ whole genome shotgun (WGS) entry which is preliminary data.</text>
</comment>
<dbReference type="EMBL" id="JABAIM010000001">
    <property type="protein sequence ID" value="NLR74558.1"/>
    <property type="molecule type" value="Genomic_DNA"/>
</dbReference>
<name>A0A847SBS5_9NEIS</name>
<feature type="signal peptide" evidence="1">
    <location>
        <begin position="1"/>
        <end position="19"/>
    </location>
</feature>